<dbReference type="RefSeq" id="WP_141225877.1">
    <property type="nucleotide sequence ID" value="NZ_CP067140.1"/>
</dbReference>
<name>A0AA45W6H5_9RHOB</name>
<evidence type="ECO:0000313" key="2">
    <source>
        <dbReference type="EMBL" id="WCR04396.1"/>
    </source>
</evidence>
<gene>
    <name evidence="2" type="ORF">JHX88_06605</name>
    <name evidence="1" type="ORF">SAMN05421772_112126</name>
</gene>
<proteinExistence type="predicted"/>
<dbReference type="Proteomes" id="UP000186216">
    <property type="component" value="Unassembled WGS sequence"/>
</dbReference>
<keyword evidence="4" id="KW-1185">Reference proteome</keyword>
<protein>
    <submittedName>
        <fullName evidence="1">Uncharacterized protein</fullName>
    </submittedName>
</protein>
<dbReference type="EMBL" id="CP067140">
    <property type="protein sequence ID" value="WCR04396.1"/>
    <property type="molecule type" value="Genomic_DNA"/>
</dbReference>
<sequence>MNQSPTETPSDLPEALADLRTLIQSRKLTKEQFETSEFKELWRCVGSHLYDDDPSAVWTTFATLGRMAAVSKPAERLVERLLGKRLETALPEFVRLPDGEDRYYLARSLQGGKRREIIAISYRELAEEETAETARRVWANIAGSEVASLTAFLQRLNDEIETVARENDLRPDGLCRRMRRIVAAIDDFVATVDIDAGNDLGKQLRVLFVDHLPKSGPDDRILREEACQDFLAAIQKIVRLNFSARTDPESYKIIDAMRGWWHPASPSQDFESAVRRIVRLGVETLLMFAKQGVMNKPLRDALVAAVGARLINSMASEFAARTPSLDEAIAYWFVNGEEPKAERSIRGMEALSDAKLDEYVGRLLIALDPPELHTNAVEQALNDVKDIMAAEGDFLEGALKRGVLATQWARAIARTRRIALSPQRSELVRYDPAAHVGEDDLRIGSEVRVLTPGVVKEGRGGVSIILVKAEVESSNG</sequence>
<dbReference type="AlphaFoldDB" id="A0AA45W6H5"/>
<evidence type="ECO:0000313" key="4">
    <source>
        <dbReference type="Proteomes" id="UP001215549"/>
    </source>
</evidence>
<reference evidence="2 4" key="2">
    <citation type="submission" date="2021-01" db="EMBL/GenBank/DDBJ databases">
        <title>Biogeographic distribution of Paracoccus.</title>
        <authorList>
            <person name="Hollensteiner J."/>
            <person name="Leineberger J."/>
            <person name="Brinkhoff T."/>
            <person name="Daniel R."/>
        </authorList>
    </citation>
    <scope>NUCLEOTIDE SEQUENCE [LARGE SCALE GENOMIC DNA]</scope>
    <source>
        <strain evidence="2 4">DSM 18447</strain>
    </source>
</reference>
<accession>A0AA45W6H5</accession>
<evidence type="ECO:0000313" key="1">
    <source>
        <dbReference type="EMBL" id="SIT01939.1"/>
    </source>
</evidence>
<dbReference type="EMBL" id="FTOU01000012">
    <property type="protein sequence ID" value="SIT01939.1"/>
    <property type="molecule type" value="Genomic_DNA"/>
</dbReference>
<dbReference type="Proteomes" id="UP001215549">
    <property type="component" value="Chromosome"/>
</dbReference>
<reference evidence="1 3" key="1">
    <citation type="submission" date="2017-01" db="EMBL/GenBank/DDBJ databases">
        <authorList>
            <person name="Varghese N."/>
            <person name="Submissions S."/>
        </authorList>
    </citation>
    <scope>NUCLEOTIDE SEQUENCE [LARGE SCALE GENOMIC DNA]</scope>
    <source>
        <strain evidence="1 3">DSM 18447</strain>
    </source>
</reference>
<evidence type="ECO:0000313" key="3">
    <source>
        <dbReference type="Proteomes" id="UP000186216"/>
    </source>
</evidence>
<organism evidence="1 3">
    <name type="scientific">Paracoccus saliphilus</name>
    <dbReference type="NCBI Taxonomy" id="405559"/>
    <lineage>
        <taxon>Bacteria</taxon>
        <taxon>Pseudomonadati</taxon>
        <taxon>Pseudomonadota</taxon>
        <taxon>Alphaproteobacteria</taxon>
        <taxon>Rhodobacterales</taxon>
        <taxon>Paracoccaceae</taxon>
        <taxon>Paracoccus</taxon>
    </lineage>
</organism>